<reference evidence="3 4" key="1">
    <citation type="journal article" date="2012" name="Appl. Environ. Microbiol.">
        <title>Short-read sequencing for genomic analysis of the brown rot fungus Fibroporia radiculosa.</title>
        <authorList>
            <person name="Tang J.D."/>
            <person name="Perkins A.D."/>
            <person name="Sonstegard T.S."/>
            <person name="Schroeder S.G."/>
            <person name="Burgess S.C."/>
            <person name="Diehl S.V."/>
        </authorList>
    </citation>
    <scope>NUCLEOTIDE SEQUENCE [LARGE SCALE GENOMIC DNA]</scope>
    <source>
        <strain evidence="3 4">TFFH 294</strain>
    </source>
</reference>
<feature type="compositionally biased region" description="Polar residues" evidence="1">
    <location>
        <begin position="448"/>
        <end position="470"/>
    </location>
</feature>
<dbReference type="InterPro" id="IPR004919">
    <property type="entry name" value="GmrSD_N"/>
</dbReference>
<protein>
    <recommendedName>
        <fullName evidence="2">GmrSD restriction endonucleases N-terminal domain-containing protein</fullName>
    </recommendedName>
</protein>
<feature type="compositionally biased region" description="Polar residues" evidence="1">
    <location>
        <begin position="497"/>
        <end position="513"/>
    </location>
</feature>
<dbReference type="PANTHER" id="PTHR39639">
    <property type="entry name" value="CHROMOSOME 16, WHOLE GENOME SHOTGUN SEQUENCE"/>
    <property type="match status" value="1"/>
</dbReference>
<evidence type="ECO:0000256" key="1">
    <source>
        <dbReference type="SAM" id="MobiDB-lite"/>
    </source>
</evidence>
<feature type="region of interest" description="Disordered" evidence="1">
    <location>
        <begin position="441"/>
        <end position="649"/>
    </location>
</feature>
<dbReference type="RefSeq" id="XP_012179490.1">
    <property type="nucleotide sequence ID" value="XM_012324100.1"/>
</dbReference>
<proteinExistence type="predicted"/>
<evidence type="ECO:0000313" key="4">
    <source>
        <dbReference type="Proteomes" id="UP000006352"/>
    </source>
</evidence>
<dbReference type="Proteomes" id="UP000006352">
    <property type="component" value="Unassembled WGS sequence"/>
</dbReference>
<dbReference type="STRING" id="599839.J4HUK7"/>
<keyword evidence="4" id="KW-1185">Reference proteome</keyword>
<dbReference type="HOGENOM" id="CLU_013023_2_0_1"/>
<evidence type="ECO:0000259" key="2">
    <source>
        <dbReference type="Pfam" id="PF03235"/>
    </source>
</evidence>
<accession>J4HUK7</accession>
<feature type="compositionally biased region" description="Acidic residues" evidence="1">
    <location>
        <begin position="396"/>
        <end position="405"/>
    </location>
</feature>
<name>J4HUK7_9APHY</name>
<feature type="compositionally biased region" description="Basic and acidic residues" evidence="1">
    <location>
        <begin position="568"/>
        <end position="587"/>
    </location>
</feature>
<dbReference type="Pfam" id="PF03235">
    <property type="entry name" value="GmrSD_N"/>
    <property type="match status" value="1"/>
</dbReference>
<dbReference type="EMBL" id="HE796971">
    <property type="protein sequence ID" value="CCM00207.1"/>
    <property type="molecule type" value="Genomic_DNA"/>
</dbReference>
<dbReference type="GeneID" id="24095118"/>
<sequence length="649" mass="73065">MSDDSDFSDEDIPLAVSKRTARTIAQETTDDGDQSNYRITGALKVPRPTSYTTQALFEQIVANDIDLCPDYQREVVWPEAKQIGIVDSIFRNFYVPPLIFAVVYRDDGSERRVCIDGKQRLTSIFRFMSGEIYHKDVFTKEKFVFKDIGKHKSVKLLPERYVKIFKTKQIVCIEYQDLTNENEREIFQRVQLGMALTPAEKLQAISSPTASFIRDLQSSYISDGLATELEWDLSRGNDFRCLTHAVYNMMKWPTLSSPTIQALQKMLQQHEEPDPKFCSQVHQTFQVFLMLAQDSKHKKAFKLSDVKKLAPVEFISIATLIHVHKAKLTLAQLSQAITLMRRDVRKKEVDIRMNNRVVKIMVDFIKDLPVLSPDTHDLLPAAKHRPLKRKRVGREDNDDDEEEEGEVVRPQSKRRAPPNPDPPMLTASQAQETLAWPTAPTELPRSATHGSRQLSSSLNPDRNAIASPSNPDRLAALKAAKMPSTAETPAGRPAPSVTASPQIDTGHHGTSTPTLPPARSATLNSPMVHDNIRPPNSQLLPHPSLPPVPEFTLPRHNLLGESIMARAKGFDPRPGDHNYQDDRRDPRSSVSAASYPPPPYPGRDQYNGWSEPLHLSLQGPSPFYQPPRESRGYYAPPQPPGSYGLPYHS</sequence>
<feature type="region of interest" description="Disordered" evidence="1">
    <location>
        <begin position="389"/>
        <end position="426"/>
    </location>
</feature>
<feature type="domain" description="GmrSD restriction endonucleases N-terminal" evidence="2">
    <location>
        <begin position="60"/>
        <end position="204"/>
    </location>
</feature>
<organism evidence="3 4">
    <name type="scientific">Fibroporia radiculosa</name>
    <dbReference type="NCBI Taxonomy" id="599839"/>
    <lineage>
        <taxon>Eukaryota</taxon>
        <taxon>Fungi</taxon>
        <taxon>Dikarya</taxon>
        <taxon>Basidiomycota</taxon>
        <taxon>Agaricomycotina</taxon>
        <taxon>Agaricomycetes</taxon>
        <taxon>Polyporales</taxon>
        <taxon>Fibroporiaceae</taxon>
        <taxon>Fibroporia</taxon>
    </lineage>
</organism>
<dbReference type="OrthoDB" id="5419821at2759"/>
<evidence type="ECO:0000313" key="3">
    <source>
        <dbReference type="EMBL" id="CCM00207.1"/>
    </source>
</evidence>
<dbReference type="InParanoid" id="J4HUK7"/>
<dbReference type="PANTHER" id="PTHR39639:SF1">
    <property type="entry name" value="DUF262 DOMAIN-CONTAINING PROTEIN"/>
    <property type="match status" value="1"/>
</dbReference>
<gene>
    <name evidence="3" type="ORF">FIBRA_02235</name>
</gene>
<dbReference type="AlphaFoldDB" id="J4HUK7"/>